<accession>A0A495VM22</accession>
<dbReference type="Proteomes" id="UP000270626">
    <property type="component" value="Unassembled WGS sequence"/>
</dbReference>
<dbReference type="PANTHER" id="PTHR33452:SF7">
    <property type="entry name" value="DOXX FAMILY PROTEIN"/>
    <property type="match status" value="1"/>
</dbReference>
<dbReference type="PANTHER" id="PTHR33452">
    <property type="entry name" value="OXIDOREDUCTASE CATD-RELATED"/>
    <property type="match status" value="1"/>
</dbReference>
<reference evidence="8 9" key="1">
    <citation type="submission" date="2018-10" db="EMBL/GenBank/DDBJ databases">
        <title>Genomic Encyclopedia of Type Strains, Phase IV (KMG-IV): sequencing the most valuable type-strain genomes for metagenomic binning, comparative biology and taxonomic classification.</title>
        <authorList>
            <person name="Goeker M."/>
        </authorList>
    </citation>
    <scope>NUCLEOTIDE SEQUENCE [LARGE SCALE GENOMIC DNA]</scope>
    <source>
        <strain evidence="8 9">DSM 23841</strain>
    </source>
</reference>
<dbReference type="InterPro" id="IPR032808">
    <property type="entry name" value="DoxX"/>
</dbReference>
<feature type="transmembrane region" description="Helical" evidence="7">
    <location>
        <begin position="93"/>
        <end position="110"/>
    </location>
</feature>
<comment type="subcellular location">
    <subcellularLocation>
        <location evidence="1">Cell membrane</location>
        <topology evidence="1">Multi-pass membrane protein</topology>
    </subcellularLocation>
</comment>
<sequence length="170" mass="18989">MYHVLTTLTHRLLAGLDLIGLWLGLLSLRLVLGWEYFEAGREKFLGENWFADIQERFPFPFDTIPADLSWQLATGFELVGGIALVLGLATRFFSLSLIVLTVVAILSVHWPESWQTLAELGQGYVITDDGHGNFKLPAIFLAMLLPLLLLGPGCLSLDHWLRRRTTGDVA</sequence>
<dbReference type="AlphaFoldDB" id="A0A495VM22"/>
<comment type="similarity">
    <text evidence="2">Belongs to the DoxX family.</text>
</comment>
<gene>
    <name evidence="8" type="ORF">DFR40_3093</name>
</gene>
<evidence type="ECO:0000256" key="2">
    <source>
        <dbReference type="ARBA" id="ARBA00006679"/>
    </source>
</evidence>
<feature type="transmembrane region" description="Helical" evidence="7">
    <location>
        <begin position="12"/>
        <end position="32"/>
    </location>
</feature>
<dbReference type="RefSeq" id="WP_121459365.1">
    <property type="nucleotide sequence ID" value="NZ_RBXP01000019.1"/>
</dbReference>
<evidence type="ECO:0000313" key="8">
    <source>
        <dbReference type="EMBL" id="RKT49950.1"/>
    </source>
</evidence>
<dbReference type="InterPro" id="IPR051907">
    <property type="entry name" value="DoxX-like_oxidoreductase"/>
</dbReference>
<evidence type="ECO:0000256" key="4">
    <source>
        <dbReference type="ARBA" id="ARBA00022692"/>
    </source>
</evidence>
<dbReference type="Pfam" id="PF07681">
    <property type="entry name" value="DoxX"/>
    <property type="match status" value="1"/>
</dbReference>
<keyword evidence="5 7" id="KW-1133">Transmembrane helix</keyword>
<keyword evidence="9" id="KW-1185">Reference proteome</keyword>
<keyword evidence="6 7" id="KW-0472">Membrane</keyword>
<evidence type="ECO:0000313" key="9">
    <source>
        <dbReference type="Proteomes" id="UP000270626"/>
    </source>
</evidence>
<evidence type="ECO:0000256" key="5">
    <source>
        <dbReference type="ARBA" id="ARBA00022989"/>
    </source>
</evidence>
<proteinExistence type="inferred from homology"/>
<evidence type="ECO:0000256" key="6">
    <source>
        <dbReference type="ARBA" id="ARBA00023136"/>
    </source>
</evidence>
<comment type="caution">
    <text evidence="8">The sequence shown here is derived from an EMBL/GenBank/DDBJ whole genome shotgun (WGS) entry which is preliminary data.</text>
</comment>
<evidence type="ECO:0000256" key="3">
    <source>
        <dbReference type="ARBA" id="ARBA00022475"/>
    </source>
</evidence>
<keyword evidence="4 7" id="KW-0812">Transmembrane</keyword>
<name>A0A495VM22_9RHOO</name>
<organism evidence="8 9">
    <name type="scientific">Azonexus fungiphilus</name>
    <dbReference type="NCBI Taxonomy" id="146940"/>
    <lineage>
        <taxon>Bacteria</taxon>
        <taxon>Pseudomonadati</taxon>
        <taxon>Pseudomonadota</taxon>
        <taxon>Betaproteobacteria</taxon>
        <taxon>Rhodocyclales</taxon>
        <taxon>Azonexaceae</taxon>
        <taxon>Azonexus</taxon>
    </lineage>
</organism>
<keyword evidence="3" id="KW-1003">Cell membrane</keyword>
<evidence type="ECO:0000256" key="1">
    <source>
        <dbReference type="ARBA" id="ARBA00004651"/>
    </source>
</evidence>
<dbReference type="OrthoDB" id="5689076at2"/>
<dbReference type="GO" id="GO:0005886">
    <property type="term" value="C:plasma membrane"/>
    <property type="evidence" value="ECO:0007669"/>
    <property type="project" value="UniProtKB-SubCell"/>
</dbReference>
<protein>
    <submittedName>
        <fullName evidence="8">Putative oxidoreductase</fullName>
    </submittedName>
</protein>
<feature type="transmembrane region" description="Helical" evidence="7">
    <location>
        <begin position="138"/>
        <end position="157"/>
    </location>
</feature>
<feature type="transmembrane region" description="Helical" evidence="7">
    <location>
        <begin position="68"/>
        <end position="86"/>
    </location>
</feature>
<dbReference type="EMBL" id="RBXP01000019">
    <property type="protein sequence ID" value="RKT49950.1"/>
    <property type="molecule type" value="Genomic_DNA"/>
</dbReference>
<evidence type="ECO:0000256" key="7">
    <source>
        <dbReference type="SAM" id="Phobius"/>
    </source>
</evidence>